<dbReference type="PRINTS" id="PR00778">
    <property type="entry name" value="HTHARSR"/>
</dbReference>
<evidence type="ECO:0000259" key="4">
    <source>
        <dbReference type="PROSITE" id="PS50987"/>
    </source>
</evidence>
<evidence type="ECO:0000256" key="1">
    <source>
        <dbReference type="ARBA" id="ARBA00023015"/>
    </source>
</evidence>
<accession>A0ABY4H8G7</accession>
<evidence type="ECO:0000313" key="5">
    <source>
        <dbReference type="EMBL" id="UOR10767.1"/>
    </source>
</evidence>
<evidence type="ECO:0000256" key="3">
    <source>
        <dbReference type="ARBA" id="ARBA00023163"/>
    </source>
</evidence>
<organism evidence="5 6">
    <name type="scientific">Halobacillus amylolyticus</name>
    <dbReference type="NCBI Taxonomy" id="2932259"/>
    <lineage>
        <taxon>Bacteria</taxon>
        <taxon>Bacillati</taxon>
        <taxon>Bacillota</taxon>
        <taxon>Bacilli</taxon>
        <taxon>Bacillales</taxon>
        <taxon>Bacillaceae</taxon>
        <taxon>Halobacillus</taxon>
    </lineage>
</organism>
<dbReference type="InterPro" id="IPR001845">
    <property type="entry name" value="HTH_ArsR_DNA-bd_dom"/>
</dbReference>
<dbReference type="CDD" id="cd00090">
    <property type="entry name" value="HTH_ARSR"/>
    <property type="match status" value="1"/>
</dbReference>
<dbReference type="PROSITE" id="PS50987">
    <property type="entry name" value="HTH_ARSR_2"/>
    <property type="match status" value="1"/>
</dbReference>
<gene>
    <name evidence="5" type="ORF">MUO15_14150</name>
</gene>
<dbReference type="RefSeq" id="WP_245030091.1">
    <property type="nucleotide sequence ID" value="NZ_CP095075.1"/>
</dbReference>
<dbReference type="Proteomes" id="UP000830326">
    <property type="component" value="Chromosome"/>
</dbReference>
<evidence type="ECO:0000313" key="6">
    <source>
        <dbReference type="Proteomes" id="UP000830326"/>
    </source>
</evidence>
<protein>
    <submittedName>
        <fullName evidence="5">ArsR family transcriptional regulator</fullName>
    </submittedName>
</protein>
<dbReference type="Gene3D" id="1.10.10.10">
    <property type="entry name" value="Winged helix-like DNA-binding domain superfamily/Winged helix DNA-binding domain"/>
    <property type="match status" value="1"/>
</dbReference>
<dbReference type="InterPro" id="IPR036388">
    <property type="entry name" value="WH-like_DNA-bd_sf"/>
</dbReference>
<dbReference type="InterPro" id="IPR036390">
    <property type="entry name" value="WH_DNA-bd_sf"/>
</dbReference>
<keyword evidence="1" id="KW-0805">Transcription regulation</keyword>
<dbReference type="Pfam" id="PF01022">
    <property type="entry name" value="HTH_5"/>
    <property type="match status" value="1"/>
</dbReference>
<reference evidence="5" key="1">
    <citation type="submission" date="2022-04" db="EMBL/GenBank/DDBJ databases">
        <title>Halobacillus sp. isolated from saltern.</title>
        <authorList>
            <person name="Won M."/>
            <person name="Lee C.-M."/>
            <person name="Woen H.-Y."/>
            <person name="Kwon S.-W."/>
        </authorList>
    </citation>
    <scope>NUCLEOTIDE SEQUENCE</scope>
    <source>
        <strain evidence="5">SSHM10-5</strain>
    </source>
</reference>
<keyword evidence="3" id="KW-0804">Transcription</keyword>
<dbReference type="EMBL" id="CP095075">
    <property type="protein sequence ID" value="UOR10767.1"/>
    <property type="molecule type" value="Genomic_DNA"/>
</dbReference>
<keyword evidence="6" id="KW-1185">Reference proteome</keyword>
<evidence type="ECO:0000256" key="2">
    <source>
        <dbReference type="ARBA" id="ARBA00023125"/>
    </source>
</evidence>
<feature type="domain" description="HTH arsR-type" evidence="4">
    <location>
        <begin position="255"/>
        <end position="347"/>
    </location>
</feature>
<sequence>MEVIQTTSRKRETYRTKIEHSLLYEAALGIAAVTNTPLLDTLEKSDWDAVKKQLSNKMNGELQYVEENNTWKSLLQLLHQDSFPNLDAFTQFIQQLDATKLQYICLPYLGLAFQELRDQASKGDKKAVQSLQKEVEDHPFFKTYISFITTTDPSVLKSHLIAVMIGWYTAVIQPQEQELQAILQRDQQAKQNMSNKVDTESLVEWATGGIKYFPEPSVYRVLLIPQRTYRPWNVEADIEGTKIFYYPVSNESIHMDDPYAPDQFLVQKYKALGDEVRMKIVKLLFEKERTLHELTDILNMGKSTIHHHLKLLKSARIVEGERSIYRLRKNSIDMMATELEYFIDSLS</sequence>
<dbReference type="PANTHER" id="PTHR33154:SF18">
    <property type="entry name" value="ARSENICAL RESISTANCE OPERON REPRESSOR"/>
    <property type="match status" value="1"/>
</dbReference>
<name>A0ABY4H8G7_9BACI</name>
<dbReference type="InterPro" id="IPR011991">
    <property type="entry name" value="ArsR-like_HTH"/>
</dbReference>
<dbReference type="InterPro" id="IPR051081">
    <property type="entry name" value="HTH_MetalResp_TranReg"/>
</dbReference>
<dbReference type="SUPFAM" id="SSF46785">
    <property type="entry name" value="Winged helix' DNA-binding domain"/>
    <property type="match status" value="1"/>
</dbReference>
<proteinExistence type="predicted"/>
<dbReference type="SMART" id="SM00418">
    <property type="entry name" value="HTH_ARSR"/>
    <property type="match status" value="1"/>
</dbReference>
<dbReference type="PANTHER" id="PTHR33154">
    <property type="entry name" value="TRANSCRIPTIONAL REGULATOR, ARSR FAMILY"/>
    <property type="match status" value="1"/>
</dbReference>
<keyword evidence="2" id="KW-0238">DNA-binding</keyword>